<organism evidence="1 2">
    <name type="scientific">Staphylococcus kloosii</name>
    <dbReference type="NCBI Taxonomy" id="29384"/>
    <lineage>
        <taxon>Bacteria</taxon>
        <taxon>Bacillati</taxon>
        <taxon>Bacillota</taxon>
        <taxon>Bacilli</taxon>
        <taxon>Bacillales</taxon>
        <taxon>Staphylococcaceae</taxon>
        <taxon>Staphylococcus</taxon>
    </lineage>
</organism>
<gene>
    <name evidence="1" type="ORF">K8V85_09570</name>
</gene>
<sequence length="78" mass="9224">MFRTIEDEQKALKKLYKSTQDPILQIHLIAFGKSINKLLDSGELLFFETLDKKENMEKVISNIDFDKMNKWLLDKGYL</sequence>
<protein>
    <submittedName>
        <fullName evidence="1">Uncharacterized protein</fullName>
    </submittedName>
</protein>
<dbReference type="RefSeq" id="WP_278675885.1">
    <property type="nucleotide sequence ID" value="NZ_DYVT01000110.1"/>
</dbReference>
<accession>A0A921H2P1</accession>
<dbReference type="Proteomes" id="UP000706163">
    <property type="component" value="Unassembled WGS sequence"/>
</dbReference>
<dbReference type="EMBL" id="DYVT01000110">
    <property type="protein sequence ID" value="HJF68545.1"/>
    <property type="molecule type" value="Genomic_DNA"/>
</dbReference>
<evidence type="ECO:0000313" key="2">
    <source>
        <dbReference type="Proteomes" id="UP000706163"/>
    </source>
</evidence>
<name>A0A921H2P1_9STAP</name>
<dbReference type="AlphaFoldDB" id="A0A921H2P1"/>
<evidence type="ECO:0000313" key="1">
    <source>
        <dbReference type="EMBL" id="HJF68545.1"/>
    </source>
</evidence>
<proteinExistence type="predicted"/>
<reference evidence="1" key="2">
    <citation type="submission" date="2021-09" db="EMBL/GenBank/DDBJ databases">
        <authorList>
            <person name="Gilroy R."/>
        </authorList>
    </citation>
    <scope>NUCLEOTIDE SEQUENCE</scope>
    <source>
        <strain evidence="1">CHK149-3286</strain>
    </source>
</reference>
<reference evidence="1" key="1">
    <citation type="journal article" date="2021" name="PeerJ">
        <title>Extensive microbial diversity within the chicken gut microbiome revealed by metagenomics and culture.</title>
        <authorList>
            <person name="Gilroy R."/>
            <person name="Ravi A."/>
            <person name="Getino M."/>
            <person name="Pursley I."/>
            <person name="Horton D.L."/>
            <person name="Alikhan N.F."/>
            <person name="Baker D."/>
            <person name="Gharbi K."/>
            <person name="Hall N."/>
            <person name="Watson M."/>
            <person name="Adriaenssens E.M."/>
            <person name="Foster-Nyarko E."/>
            <person name="Jarju S."/>
            <person name="Secka A."/>
            <person name="Antonio M."/>
            <person name="Oren A."/>
            <person name="Chaudhuri R.R."/>
            <person name="La Ragione R."/>
            <person name="Hildebrand F."/>
            <person name="Pallen M.J."/>
        </authorList>
    </citation>
    <scope>NUCLEOTIDE SEQUENCE</scope>
    <source>
        <strain evidence="1">CHK149-3286</strain>
    </source>
</reference>
<comment type="caution">
    <text evidence="1">The sequence shown here is derived from an EMBL/GenBank/DDBJ whole genome shotgun (WGS) entry which is preliminary data.</text>
</comment>